<dbReference type="Pfam" id="PF06165">
    <property type="entry name" value="GH94_b-supersand"/>
    <property type="match status" value="1"/>
</dbReference>
<dbReference type="Gene3D" id="2.70.98.40">
    <property type="entry name" value="Glycoside hydrolase, family 65, N-terminal domain"/>
    <property type="match status" value="1"/>
</dbReference>
<dbReference type="AlphaFoldDB" id="A0A1D8GEI5"/>
<keyword evidence="6" id="KW-1185">Reference proteome</keyword>
<accession>A0A1D8GEI5</accession>
<evidence type="ECO:0000313" key="5">
    <source>
        <dbReference type="EMBL" id="AOT69311.1"/>
    </source>
</evidence>
<reference evidence="5 6" key="1">
    <citation type="submission" date="2016-09" db="EMBL/GenBank/DDBJ databases">
        <title>Genomic analysis reveals versatility of anaerobic energy metabolism of Geosporobacter ferrireducens IRF9 of phylum Firmicutes.</title>
        <authorList>
            <person name="Kim S.-J."/>
        </authorList>
    </citation>
    <scope>NUCLEOTIDE SEQUENCE [LARGE SCALE GENOMIC DNA]</scope>
    <source>
        <strain evidence="5 6">IRF9</strain>
    </source>
</reference>
<dbReference type="Proteomes" id="UP000095743">
    <property type="component" value="Chromosome"/>
</dbReference>
<dbReference type="Gene3D" id="2.60.420.10">
    <property type="entry name" value="Maltose phosphorylase, domain 3"/>
    <property type="match status" value="1"/>
</dbReference>
<keyword evidence="1" id="KW-0328">Glycosyltransferase</keyword>
<proteinExistence type="predicted"/>
<dbReference type="InterPro" id="IPR033432">
    <property type="entry name" value="GH94_catalytic"/>
</dbReference>
<dbReference type="RefSeq" id="WP_069974877.1">
    <property type="nucleotide sequence ID" value="NZ_CP017269.1"/>
</dbReference>
<dbReference type="OrthoDB" id="9769991at2"/>
<dbReference type="InterPro" id="IPR037018">
    <property type="entry name" value="GH65_N"/>
</dbReference>
<dbReference type="InterPro" id="IPR012341">
    <property type="entry name" value="6hp_glycosidase-like_sf"/>
</dbReference>
<name>A0A1D8GEI5_9FIRM</name>
<dbReference type="Gene3D" id="1.20.890.20">
    <property type="entry name" value="mpn423 like domain"/>
    <property type="match status" value="1"/>
</dbReference>
<dbReference type="InterPro" id="IPR011013">
    <property type="entry name" value="Gal_mutarotase_sf_dom"/>
</dbReference>
<dbReference type="PANTHER" id="PTHR37469">
    <property type="entry name" value="CELLOBIONIC ACID PHOSPHORYLASE-RELATED"/>
    <property type="match status" value="1"/>
</dbReference>
<evidence type="ECO:0000259" key="4">
    <source>
        <dbReference type="Pfam" id="PF17167"/>
    </source>
</evidence>
<dbReference type="Gene3D" id="1.50.10.10">
    <property type="match status" value="1"/>
</dbReference>
<evidence type="ECO:0000259" key="3">
    <source>
        <dbReference type="Pfam" id="PF06165"/>
    </source>
</evidence>
<dbReference type="PANTHER" id="PTHR37469:SF2">
    <property type="entry name" value="CELLOBIONIC ACID PHOSPHORYLASE"/>
    <property type="match status" value="1"/>
</dbReference>
<dbReference type="InterPro" id="IPR052047">
    <property type="entry name" value="GH94_Enzymes"/>
</dbReference>
<dbReference type="GO" id="GO:0016757">
    <property type="term" value="F:glycosyltransferase activity"/>
    <property type="evidence" value="ECO:0007669"/>
    <property type="project" value="UniProtKB-KW"/>
</dbReference>
<dbReference type="KEGG" id="gfe:Gferi_06840"/>
<sequence>MSFGYFDDAQKVYVITDPRTPATWINYIGTIGFGGFVDQTGGALICKGDPALNRIIKYIPQLPNGDFKGETLYIRIKVPSGYKVFSPFYVPTLDNYDRYECRVGLGYMKILSEFYGIRTEAVIFVPMNQSCEIRDICITNLTKEPIELDVIPVVEYTHFDALKQLTNADWVPQTMQSKIVEEDAGYKILTQYAFMNKESRINYFTSNYPISSFESDRKIFLGNRGYGIWKCPKSLYEDELSNYEARRGDNIGALMHHIGILESGEHKEIITQLGQAASLREVMQDIQRYRDPAIVNKAFIGLKEFWENYLSKIVVDTPDAAMNTMLNMHNPRQCYITKNWSRYLSQYQLGFGARGIGFRDSAQDVMGILGHAPEEGRELIEMLLHVQNRNGSAMHQFNPVTMEASAGDSREMEDRPKYYSDDHLWIVLAVCAYIKETGNTAFLSKQIPFYEKDKEGKPLEWGSVLEHLKRGIEFTKEDCGVHGLPLLGFADWNDTVNLPYGAESVFTANLYGTALKEMVELLRYIRDEALAQAYEECYVSMKKNVNQYCWDGKWYIRYFDHHGQKIGSNENEKGKIYANAQSWSVISGFAPYDRAAVALQSVNRILNTRNGIKLSDPGYDGYDSEKGGITTYPPGAKENGGIFLHSNPWVMMAETMLGNGDQAFAYYNQINPVLKNDVVESYECEPYCYPQNILGDEHPQFGLARNSWLSGTASWVYQASVKYILGVRPNYEGLMIDPCIPSQWKGFRMRKHFRNAVFEIDVKNPEGICKGIKQVLLDGKEIEGQIIPVLEDGKVHNVQVIMG</sequence>
<dbReference type="Pfam" id="PF17167">
    <property type="entry name" value="Glyco_hydro_94"/>
    <property type="match status" value="1"/>
</dbReference>
<feature type="domain" description="Glycosyl hydrolase 94 catalytic" evidence="4">
    <location>
        <begin position="305"/>
        <end position="726"/>
    </location>
</feature>
<organism evidence="5 6">
    <name type="scientific">Geosporobacter ferrireducens</name>
    <dbReference type="NCBI Taxonomy" id="1424294"/>
    <lineage>
        <taxon>Bacteria</taxon>
        <taxon>Bacillati</taxon>
        <taxon>Bacillota</taxon>
        <taxon>Clostridia</taxon>
        <taxon>Peptostreptococcales</taxon>
        <taxon>Thermotaleaceae</taxon>
        <taxon>Geosporobacter</taxon>
    </lineage>
</organism>
<dbReference type="EMBL" id="CP017269">
    <property type="protein sequence ID" value="AOT69311.1"/>
    <property type="molecule type" value="Genomic_DNA"/>
</dbReference>
<evidence type="ECO:0000256" key="2">
    <source>
        <dbReference type="ARBA" id="ARBA00022679"/>
    </source>
</evidence>
<dbReference type="GO" id="GO:0005975">
    <property type="term" value="P:carbohydrate metabolic process"/>
    <property type="evidence" value="ECO:0007669"/>
    <property type="project" value="InterPro"/>
</dbReference>
<dbReference type="InterPro" id="IPR008928">
    <property type="entry name" value="6-hairpin_glycosidase_sf"/>
</dbReference>
<evidence type="ECO:0000256" key="1">
    <source>
        <dbReference type="ARBA" id="ARBA00022676"/>
    </source>
</evidence>
<dbReference type="SUPFAM" id="SSF74650">
    <property type="entry name" value="Galactose mutarotase-like"/>
    <property type="match status" value="1"/>
</dbReference>
<keyword evidence="2 5" id="KW-0808">Transferase</keyword>
<dbReference type="InterPro" id="IPR010383">
    <property type="entry name" value="Glyco_hydrolase_94_b-supersand"/>
</dbReference>
<dbReference type="SUPFAM" id="SSF48208">
    <property type="entry name" value="Six-hairpin glycosidases"/>
    <property type="match status" value="1"/>
</dbReference>
<dbReference type="GO" id="GO:0030246">
    <property type="term" value="F:carbohydrate binding"/>
    <property type="evidence" value="ECO:0007669"/>
    <property type="project" value="InterPro"/>
</dbReference>
<gene>
    <name evidence="5" type="ORF">Gferi_06840</name>
</gene>
<evidence type="ECO:0000313" key="6">
    <source>
        <dbReference type="Proteomes" id="UP000095743"/>
    </source>
</evidence>
<feature type="domain" description="Glycosyl hydrolase 94 supersandwich" evidence="3">
    <location>
        <begin position="13"/>
        <end position="292"/>
    </location>
</feature>
<dbReference type="STRING" id="1424294.Gferi_06840"/>
<protein>
    <submittedName>
        <fullName evidence="5">Glycosyl transferase</fullName>
    </submittedName>
</protein>